<evidence type="ECO:0000256" key="3">
    <source>
        <dbReference type="ARBA" id="ARBA00012663"/>
    </source>
</evidence>
<comment type="similarity">
    <text evidence="2">Belongs to the glycosyl hydrolase 20 family.</text>
</comment>
<evidence type="ECO:0000259" key="11">
    <source>
        <dbReference type="Pfam" id="PF02838"/>
    </source>
</evidence>
<evidence type="ECO:0000256" key="8">
    <source>
        <dbReference type="PIRSR" id="PIRSR625705-1"/>
    </source>
</evidence>
<reference evidence="13 14" key="1">
    <citation type="submission" date="2020-07" db="EMBL/GenBank/DDBJ databases">
        <title>Luteimonas sp. SJ-92.</title>
        <authorList>
            <person name="Huang X.-X."/>
            <person name="Xu L."/>
            <person name="Sun J.-Q."/>
        </authorList>
    </citation>
    <scope>NUCLEOTIDE SEQUENCE [LARGE SCALE GENOMIC DNA]</scope>
    <source>
        <strain evidence="13 14">SJ-92</strain>
    </source>
</reference>
<dbReference type="GO" id="GO:0030203">
    <property type="term" value="P:glycosaminoglycan metabolic process"/>
    <property type="evidence" value="ECO:0007669"/>
    <property type="project" value="TreeGrafter"/>
</dbReference>
<organism evidence="13 14">
    <name type="scientific">Luteimonas salinisoli</name>
    <dbReference type="NCBI Taxonomy" id="2752307"/>
    <lineage>
        <taxon>Bacteria</taxon>
        <taxon>Pseudomonadati</taxon>
        <taxon>Pseudomonadota</taxon>
        <taxon>Gammaproteobacteria</taxon>
        <taxon>Lysobacterales</taxon>
        <taxon>Lysobacteraceae</taxon>
        <taxon>Luteimonas</taxon>
    </lineage>
</organism>
<dbReference type="Pfam" id="PF13290">
    <property type="entry name" value="CHB_HEX_C_1"/>
    <property type="match status" value="1"/>
</dbReference>
<name>A0A853JFJ3_9GAMM</name>
<evidence type="ECO:0000259" key="12">
    <source>
        <dbReference type="Pfam" id="PF13290"/>
    </source>
</evidence>
<protein>
    <recommendedName>
        <fullName evidence="3">beta-N-acetylhexosaminidase</fullName>
        <ecNumber evidence="3">3.2.1.52</ecNumber>
    </recommendedName>
    <alternativeName>
        <fullName evidence="6">Beta-N-acetylhexosaminidase</fullName>
    </alternativeName>
    <alternativeName>
        <fullName evidence="7">N-acetyl-beta-glucosaminidase</fullName>
    </alternativeName>
</protein>
<evidence type="ECO:0000256" key="7">
    <source>
        <dbReference type="ARBA" id="ARBA00033000"/>
    </source>
</evidence>
<dbReference type="InterPro" id="IPR015883">
    <property type="entry name" value="Glyco_hydro_20_cat"/>
</dbReference>
<gene>
    <name evidence="13" type="ORF">H0E84_12990</name>
</gene>
<feature type="domain" description="Beta-hexosaminidase bacterial type N-terminal" evidence="11">
    <location>
        <begin position="46"/>
        <end position="175"/>
    </location>
</feature>
<dbReference type="SUPFAM" id="SSF55545">
    <property type="entry name" value="beta-N-acetylhexosaminidase-like domain"/>
    <property type="match status" value="1"/>
</dbReference>
<evidence type="ECO:0000313" key="13">
    <source>
        <dbReference type="EMBL" id="NZA27300.1"/>
    </source>
</evidence>
<dbReference type="InterPro" id="IPR025705">
    <property type="entry name" value="Beta_hexosaminidase_sua/sub"/>
</dbReference>
<dbReference type="GO" id="GO:0005975">
    <property type="term" value="P:carbohydrate metabolic process"/>
    <property type="evidence" value="ECO:0007669"/>
    <property type="project" value="InterPro"/>
</dbReference>
<keyword evidence="5" id="KW-0326">Glycosidase</keyword>
<evidence type="ECO:0000259" key="10">
    <source>
        <dbReference type="Pfam" id="PF00728"/>
    </source>
</evidence>
<dbReference type="InterPro" id="IPR017853">
    <property type="entry name" value="GH"/>
</dbReference>
<comment type="caution">
    <text evidence="13">The sequence shown here is derived from an EMBL/GenBank/DDBJ whole genome shotgun (WGS) entry which is preliminary data.</text>
</comment>
<feature type="chain" id="PRO_5032750798" description="beta-N-acetylhexosaminidase" evidence="9">
    <location>
        <begin position="30"/>
        <end position="791"/>
    </location>
</feature>
<keyword evidence="14" id="KW-1185">Reference proteome</keyword>
<dbReference type="PANTHER" id="PTHR22600:SF57">
    <property type="entry name" value="BETA-N-ACETYLHEXOSAMINIDASE"/>
    <property type="match status" value="1"/>
</dbReference>
<dbReference type="Gene3D" id="3.20.20.80">
    <property type="entry name" value="Glycosidases"/>
    <property type="match status" value="1"/>
</dbReference>
<dbReference type="GO" id="GO:0004563">
    <property type="term" value="F:beta-N-acetylhexosaminidase activity"/>
    <property type="evidence" value="ECO:0007669"/>
    <property type="project" value="UniProtKB-EC"/>
</dbReference>
<dbReference type="RefSeq" id="WP_180679069.1">
    <property type="nucleotide sequence ID" value="NZ_JACCKA010000073.1"/>
</dbReference>
<keyword evidence="9" id="KW-0732">Signal</keyword>
<dbReference type="InterPro" id="IPR029018">
    <property type="entry name" value="Hex-like_dom2"/>
</dbReference>
<proteinExistence type="inferred from homology"/>
<evidence type="ECO:0000256" key="9">
    <source>
        <dbReference type="SAM" id="SignalP"/>
    </source>
</evidence>
<evidence type="ECO:0000256" key="1">
    <source>
        <dbReference type="ARBA" id="ARBA00001231"/>
    </source>
</evidence>
<evidence type="ECO:0000256" key="6">
    <source>
        <dbReference type="ARBA" id="ARBA00030512"/>
    </source>
</evidence>
<evidence type="ECO:0000256" key="4">
    <source>
        <dbReference type="ARBA" id="ARBA00022801"/>
    </source>
</evidence>
<evidence type="ECO:0000313" key="14">
    <source>
        <dbReference type="Proteomes" id="UP000578091"/>
    </source>
</evidence>
<dbReference type="InterPro" id="IPR059177">
    <property type="entry name" value="GH29D-like_dom"/>
</dbReference>
<dbReference type="PRINTS" id="PR00738">
    <property type="entry name" value="GLHYDRLASE20"/>
</dbReference>
<dbReference type="Proteomes" id="UP000578091">
    <property type="component" value="Unassembled WGS sequence"/>
</dbReference>
<dbReference type="AlphaFoldDB" id="A0A853JFJ3"/>
<evidence type="ECO:0000256" key="2">
    <source>
        <dbReference type="ARBA" id="ARBA00006285"/>
    </source>
</evidence>
<comment type="catalytic activity">
    <reaction evidence="1">
        <text>Hydrolysis of terminal non-reducing N-acetyl-D-hexosamine residues in N-acetyl-beta-D-hexosaminides.</text>
        <dbReference type="EC" id="3.2.1.52"/>
    </reaction>
</comment>
<sequence>MTRACSPPFRTLLLGLAALLAAACSPLDATPAAAEEAVATASGPAPALVPAPVSLRAGDGRFALSAATPVHAEGAGAAAAARHFATYAARSHGLSLEVDGSGKGGTGGIRFDIDAAADFGGPEAYAIEVDPEAVRVSAADPRGLFYGAVTLWQLLEGDADGAGGVALPAVRIEDAPRFGWRGFMLDSARHFQSVDEIKRLLDAMARHKLNVFHWHLTDDQGWRIEIRRYPRLTEVGGCRIPAGDGGVDPRTGAPVPYCGHYTQAQIRDIVAYAAERHITVVPEIDVPGHAQAAVAAYPELGVTGEQIEVLNEWGVNQTLFNVEESTFEFLENVLAEVVELFPGTYIHLGGDEAVKDQWQASERVQARMRELGLADEAALQSHFIKRMERFLVARGRRLIGWDEILEGGLPPEATVMSWRGIEGGIEAARQGHDVVMTPSSELYLDYLQTDSPNEPPGRPAMVTLEQVYRFEPVPEALETDQQAHVLGVQANLWTEHARTFDRVQHHVFPRLAALAETAWTPAARRDYADFLERLPAQMGRYRAMGIAAATTPFEVLADVEEDRAGGAVAIALRNPLGYPVRYTLDGSEPGPDAVLYRAPLELALPASVRAAAFHDGAALAPPVAHAFDAASLLVRTDEQLETCPDTGRLLLRLEDDGPLHGERAIFDVTIFYPCWLWPQAGLGGIAALEIRAGRMPYYFQLAHDEPNRKFLPAQTAHGELVVQSGGCEGPLLATLPLPARPDADGFVTLRTPPLAAAADRTDLCFTFTGDTRPTMWVLDQARLIPDQPSPP</sequence>
<dbReference type="GO" id="GO:0016020">
    <property type="term" value="C:membrane"/>
    <property type="evidence" value="ECO:0007669"/>
    <property type="project" value="TreeGrafter"/>
</dbReference>
<feature type="domain" description="Glycoside hydrolase family 20 catalytic" evidence="10">
    <location>
        <begin position="178"/>
        <end position="521"/>
    </location>
</feature>
<dbReference type="PANTHER" id="PTHR22600">
    <property type="entry name" value="BETA-HEXOSAMINIDASE"/>
    <property type="match status" value="1"/>
</dbReference>
<feature type="domain" description="GH29D-like beta-sandwich" evidence="12">
    <location>
        <begin position="575"/>
        <end position="616"/>
    </location>
</feature>
<dbReference type="PROSITE" id="PS51257">
    <property type="entry name" value="PROKAR_LIPOPROTEIN"/>
    <property type="match status" value="1"/>
</dbReference>
<keyword evidence="4 13" id="KW-0378">Hydrolase</keyword>
<feature type="active site" description="Proton donor" evidence="8">
    <location>
        <position position="352"/>
    </location>
</feature>
<accession>A0A853JFJ3</accession>
<dbReference type="Pfam" id="PF02838">
    <property type="entry name" value="Glyco_hydro_20b"/>
    <property type="match status" value="1"/>
</dbReference>
<feature type="signal peptide" evidence="9">
    <location>
        <begin position="1"/>
        <end position="29"/>
    </location>
</feature>
<dbReference type="EC" id="3.2.1.52" evidence="3"/>
<dbReference type="Pfam" id="PF00728">
    <property type="entry name" value="Glyco_hydro_20"/>
    <property type="match status" value="1"/>
</dbReference>
<dbReference type="InterPro" id="IPR015882">
    <property type="entry name" value="HEX_bac_N"/>
</dbReference>
<dbReference type="EMBL" id="JACCKA010000073">
    <property type="protein sequence ID" value="NZA27300.1"/>
    <property type="molecule type" value="Genomic_DNA"/>
</dbReference>
<dbReference type="SUPFAM" id="SSF51445">
    <property type="entry name" value="(Trans)glycosidases"/>
    <property type="match status" value="1"/>
</dbReference>
<dbReference type="CDD" id="cd06563">
    <property type="entry name" value="GH20_chitobiase-like"/>
    <property type="match status" value="1"/>
</dbReference>
<evidence type="ECO:0000256" key="5">
    <source>
        <dbReference type="ARBA" id="ARBA00023295"/>
    </source>
</evidence>
<dbReference type="Gene3D" id="3.30.379.10">
    <property type="entry name" value="Chitobiase/beta-hexosaminidase domain 2-like"/>
    <property type="match status" value="1"/>
</dbReference>